<accession>A0A0F9SQZ5</accession>
<reference evidence="2" key="1">
    <citation type="journal article" date="2015" name="Nature">
        <title>Complex archaea that bridge the gap between prokaryotes and eukaryotes.</title>
        <authorList>
            <person name="Spang A."/>
            <person name="Saw J.H."/>
            <person name="Jorgensen S.L."/>
            <person name="Zaremba-Niedzwiedzka K."/>
            <person name="Martijn J."/>
            <person name="Lind A.E."/>
            <person name="van Eijk R."/>
            <person name="Schleper C."/>
            <person name="Guy L."/>
            <person name="Ettema T.J."/>
        </authorList>
    </citation>
    <scope>NUCLEOTIDE SEQUENCE</scope>
</reference>
<feature type="coiled-coil region" evidence="1">
    <location>
        <begin position="422"/>
        <end position="463"/>
    </location>
</feature>
<sequence>MEGNIRIFKVNYSEELFEPEVKKTLDLFTLNNIICVYVRQKKRMYIWIGKSASQSLKNVIPKIRSIASGEHEDMVILRYITIESGSEPSEFFDMIDFSKKELEEYVNYQETKLAPVISEINDLRENAEVKIKSEEFDAAIVVAKDIIKLAKEIDDIALEKDQEEFIQAVTAKSEAKKLQIRIEEDNKAIEKIEKILEESSELEKLSKFEEAVLSIEGILESTQKRDLPKYKEKLEVRKKELLEAGEKYIKINKEISNLEEKIGETQEKKNLNDTLEYCEKLIQLAESIDKKELMEKYSTLLEEVREKLKAKALIISEIGNLREQAKNKLISEEYDDAIEVSKDIVKLAKEIDDIALEKDQEEFIKDVIAKSEAKKLQIRIEEDSKLLNKILEKSLELQNQSKFEEAVLIIKGILESTQKHDLPNFKERIEERKKELLDAEENFIKIKKEISNLEEKISENQEKQHLNAAIKYCEKLIQLARNIKLLRFNGLSITFHESKDKKDLIEKYSTLLKGFREELEAKIQSENEEKEKILSKGKEIQNVIKMEEDTMPILEEFSVSELLGDLSSDMNDMLEQIGSLLSVHRVEVKREIKNKVLLTSASGEVIEEEKIIEVQESGGPEDLLQCNVQSGLENPFDDAIEEAILTDLIPYNFEITNIELNGKVVEELPDKSLSKEGLELTWKIQNIPPKEKVEIKYDLRRKISRTLIFILEGQVKIIKTHFNLSNIGLEGIYDAKLPLTNNYGLTLDGVVVEDIIPLYYLHFIKAPTKISPVEVSSSKIGEFIKWNVGSLSAETMNYHYRLLELYRLEEIKISITNLSKKGINSVNKKNLTEALKNYDEIISQLEEYNQ</sequence>
<evidence type="ECO:0000313" key="2">
    <source>
        <dbReference type="EMBL" id="KKN31603.1"/>
    </source>
</evidence>
<name>A0A0F9SQZ5_9ZZZZ</name>
<comment type="caution">
    <text evidence="2">The sequence shown here is derived from an EMBL/GenBank/DDBJ whole genome shotgun (WGS) entry which is preliminary data.</text>
</comment>
<gene>
    <name evidence="2" type="ORF">LCGC14_0822380</name>
</gene>
<feature type="coiled-coil region" evidence="1">
    <location>
        <begin position="241"/>
        <end position="310"/>
    </location>
</feature>
<proteinExistence type="predicted"/>
<dbReference type="EMBL" id="LAZR01002316">
    <property type="protein sequence ID" value="KKN31603.1"/>
    <property type="molecule type" value="Genomic_DNA"/>
</dbReference>
<keyword evidence="1" id="KW-0175">Coiled coil</keyword>
<dbReference type="AlphaFoldDB" id="A0A0F9SQZ5"/>
<organism evidence="2">
    <name type="scientific">marine sediment metagenome</name>
    <dbReference type="NCBI Taxonomy" id="412755"/>
    <lineage>
        <taxon>unclassified sequences</taxon>
        <taxon>metagenomes</taxon>
        <taxon>ecological metagenomes</taxon>
    </lineage>
</organism>
<evidence type="ECO:0000256" key="1">
    <source>
        <dbReference type="SAM" id="Coils"/>
    </source>
</evidence>
<protein>
    <submittedName>
        <fullName evidence="2">Uncharacterized protein</fullName>
    </submittedName>
</protein>
<dbReference type="SUPFAM" id="SSF55753">
    <property type="entry name" value="Actin depolymerizing proteins"/>
    <property type="match status" value="1"/>
</dbReference>
<feature type="coiled-coil region" evidence="1">
    <location>
        <begin position="175"/>
        <end position="202"/>
    </location>
</feature>